<keyword evidence="3" id="KW-1185">Reference proteome</keyword>
<dbReference type="AlphaFoldDB" id="Q7NHT2"/>
<keyword evidence="1" id="KW-0732">Signal</keyword>
<dbReference type="HOGENOM" id="CLU_1114572_0_0_3"/>
<sequence length="249" mass="26404">MGITGRVLSPLQRVAALLLALWLGSAPSVAAGERSGFPVQVYIEPQARHAAFADHPGEALSESTLATLRQGFLDWVSVVLAAPSKGSAEQVLVILRKQVAESQAGLLLGAGLFTFVKNRAQAQLVVEIVHQPPLAAAAGLVETVIGRYRRSGLIELVLLRSGAPSDQFALRTALMHAVGHALGFAHSDAGQCNLMSSERHLCHVPFPAECREEAVDTRCVAVAVAPLRVLDRAVRTGRTVAEFPGSSER</sequence>
<dbReference type="Proteomes" id="UP000000557">
    <property type="component" value="Chromosome"/>
</dbReference>
<dbReference type="EnsemblBacteria" id="BAC90394">
    <property type="protein sequence ID" value="BAC90394"/>
    <property type="gene ID" value="BAC90394"/>
</dbReference>
<organism evidence="2 3">
    <name type="scientific">Gloeobacter violaceus (strain ATCC 29082 / PCC 7421)</name>
    <dbReference type="NCBI Taxonomy" id="251221"/>
    <lineage>
        <taxon>Bacteria</taxon>
        <taxon>Bacillati</taxon>
        <taxon>Cyanobacteriota</taxon>
        <taxon>Cyanophyceae</taxon>
        <taxon>Gloeobacterales</taxon>
        <taxon>Gloeobacteraceae</taxon>
        <taxon>Gloeobacter</taxon>
    </lineage>
</organism>
<proteinExistence type="predicted"/>
<gene>
    <name evidence="2" type="ordered locus">gll2453</name>
</gene>
<dbReference type="SUPFAM" id="SSF55486">
    <property type="entry name" value="Metalloproteases ('zincins'), catalytic domain"/>
    <property type="match status" value="1"/>
</dbReference>
<accession>Q7NHT2</accession>
<dbReference type="OrthoDB" id="171754at1117"/>
<dbReference type="InParanoid" id="Q7NHT2"/>
<reference evidence="2 3" key="1">
    <citation type="journal article" date="2003" name="DNA Res.">
        <title>Complete genome structure of Gloeobacter violaceus PCC 7421, a cyanobacterium that lacks thylakoids.</title>
        <authorList>
            <person name="Nakamura Y."/>
            <person name="Kaneko T."/>
            <person name="Sato S."/>
            <person name="Mimuro M."/>
            <person name="Miyashita H."/>
            <person name="Tsuchiya T."/>
            <person name="Sasamoto S."/>
            <person name="Watanabe A."/>
            <person name="Kawashima K."/>
            <person name="Kishida Y."/>
            <person name="Kiyokawa C."/>
            <person name="Kohara M."/>
            <person name="Matsumoto M."/>
            <person name="Matsuno A."/>
            <person name="Nakazaki N."/>
            <person name="Shimpo S."/>
            <person name="Takeuchi C."/>
            <person name="Yamada M."/>
            <person name="Tabata S."/>
        </authorList>
    </citation>
    <scope>NUCLEOTIDE SEQUENCE [LARGE SCALE GENOMIC DNA]</scope>
    <source>
        <strain evidence="3">ATCC 29082 / PCC 7421</strain>
    </source>
</reference>
<reference evidence="2 3" key="2">
    <citation type="journal article" date="2003" name="DNA Res.">
        <title>Complete genome structure of Gloeobacter violaceus PCC 7421, a cyanobacterium that lacks thylakoids (supplement).</title>
        <authorList>
            <person name="Nakamura Y."/>
            <person name="Kaneko T."/>
            <person name="Sato S."/>
            <person name="Mimuro M."/>
            <person name="Miyashita H."/>
            <person name="Tsuchiya T."/>
            <person name="Sasamoto S."/>
            <person name="Watanabe A."/>
            <person name="Kawashima K."/>
            <person name="Kishida Y."/>
            <person name="Kiyokawa C."/>
            <person name="Kohara M."/>
            <person name="Matsumoto M."/>
            <person name="Matsuno A."/>
            <person name="Nakazaki N."/>
            <person name="Shimpo S."/>
            <person name="Takeuchi C."/>
            <person name="Yamada M."/>
            <person name="Tabata S."/>
        </authorList>
    </citation>
    <scope>NUCLEOTIDE SEQUENCE [LARGE SCALE GENOMIC DNA]</scope>
    <source>
        <strain evidence="3">ATCC 29082 / PCC 7421</strain>
    </source>
</reference>
<name>Q7NHT2_GLOVI</name>
<dbReference type="EMBL" id="BA000045">
    <property type="protein sequence ID" value="BAC90394.1"/>
    <property type="molecule type" value="Genomic_DNA"/>
</dbReference>
<evidence type="ECO:0000313" key="3">
    <source>
        <dbReference type="Proteomes" id="UP000000557"/>
    </source>
</evidence>
<feature type="signal peptide" evidence="1">
    <location>
        <begin position="1"/>
        <end position="30"/>
    </location>
</feature>
<protein>
    <submittedName>
        <fullName evidence="2">Gll2453 protein</fullName>
    </submittedName>
</protein>
<dbReference type="KEGG" id="gvi:gll2453"/>
<feature type="chain" id="PRO_5004290493" evidence="1">
    <location>
        <begin position="31"/>
        <end position="249"/>
    </location>
</feature>
<evidence type="ECO:0000256" key="1">
    <source>
        <dbReference type="SAM" id="SignalP"/>
    </source>
</evidence>
<evidence type="ECO:0000313" key="2">
    <source>
        <dbReference type="EMBL" id="BAC90394.1"/>
    </source>
</evidence>